<evidence type="ECO:0000256" key="10">
    <source>
        <dbReference type="ARBA" id="ARBA00023242"/>
    </source>
</evidence>
<reference evidence="13" key="1">
    <citation type="journal article" date="2020" name="Stud. Mycol.">
        <title>101 Dothideomycetes genomes: a test case for predicting lifestyles and emergence of pathogens.</title>
        <authorList>
            <person name="Haridas S."/>
            <person name="Albert R."/>
            <person name="Binder M."/>
            <person name="Bloem J."/>
            <person name="Labutti K."/>
            <person name="Salamov A."/>
            <person name="Andreopoulos B."/>
            <person name="Baker S."/>
            <person name="Barry K."/>
            <person name="Bills G."/>
            <person name="Bluhm B."/>
            <person name="Cannon C."/>
            <person name="Castanera R."/>
            <person name="Culley D."/>
            <person name="Daum C."/>
            <person name="Ezra D."/>
            <person name="Gonzalez J."/>
            <person name="Henrissat B."/>
            <person name="Kuo A."/>
            <person name="Liang C."/>
            <person name="Lipzen A."/>
            <person name="Lutzoni F."/>
            <person name="Magnuson J."/>
            <person name="Mondo S."/>
            <person name="Nolan M."/>
            <person name="Ohm R."/>
            <person name="Pangilinan J."/>
            <person name="Park H.-J."/>
            <person name="Ramirez L."/>
            <person name="Alfaro M."/>
            <person name="Sun H."/>
            <person name="Tritt A."/>
            <person name="Yoshinaga Y."/>
            <person name="Zwiers L.-H."/>
            <person name="Turgeon B."/>
            <person name="Goodwin S."/>
            <person name="Spatafora J."/>
            <person name="Crous P."/>
            <person name="Grigoriev I."/>
        </authorList>
    </citation>
    <scope>NUCLEOTIDE SEQUENCE</scope>
    <source>
        <strain evidence="13">CBS 121167</strain>
    </source>
</reference>
<feature type="region of interest" description="Disordered" evidence="11">
    <location>
        <begin position="772"/>
        <end position="791"/>
    </location>
</feature>
<evidence type="ECO:0000256" key="6">
    <source>
        <dbReference type="ARBA" id="ARBA00022816"/>
    </source>
</evidence>
<organism evidence="13 14">
    <name type="scientific">Aplosporella prunicola CBS 121167</name>
    <dbReference type="NCBI Taxonomy" id="1176127"/>
    <lineage>
        <taxon>Eukaryota</taxon>
        <taxon>Fungi</taxon>
        <taxon>Dikarya</taxon>
        <taxon>Ascomycota</taxon>
        <taxon>Pezizomycotina</taxon>
        <taxon>Dothideomycetes</taxon>
        <taxon>Dothideomycetes incertae sedis</taxon>
        <taxon>Botryosphaeriales</taxon>
        <taxon>Aplosporellaceae</taxon>
        <taxon>Aplosporella</taxon>
    </lineage>
</organism>
<dbReference type="EMBL" id="ML995529">
    <property type="protein sequence ID" value="KAF2136212.1"/>
    <property type="molecule type" value="Genomic_DNA"/>
</dbReference>
<feature type="compositionally biased region" description="Gly residues" evidence="11">
    <location>
        <begin position="289"/>
        <end position="309"/>
    </location>
</feature>
<evidence type="ECO:0000256" key="3">
    <source>
        <dbReference type="ARBA" id="ARBA00022448"/>
    </source>
</evidence>
<dbReference type="SUPFAM" id="SSF82215">
    <property type="entry name" value="C-terminal autoproteolytic domain of nucleoporin nup98"/>
    <property type="match status" value="1"/>
</dbReference>
<comment type="similarity">
    <text evidence="2">Belongs to the nucleoporin GLFG family.</text>
</comment>
<feature type="compositionally biased region" description="Low complexity" evidence="11">
    <location>
        <begin position="464"/>
        <end position="479"/>
    </location>
</feature>
<dbReference type="InterPro" id="IPR007230">
    <property type="entry name" value="Nup98_auto-Pept-S59_dom"/>
</dbReference>
<dbReference type="GO" id="GO:0003723">
    <property type="term" value="F:RNA binding"/>
    <property type="evidence" value="ECO:0007669"/>
    <property type="project" value="TreeGrafter"/>
</dbReference>
<evidence type="ECO:0000256" key="5">
    <source>
        <dbReference type="ARBA" id="ARBA00022813"/>
    </source>
</evidence>
<protein>
    <recommendedName>
        <fullName evidence="12">Peptidase S59 domain-containing protein</fullName>
    </recommendedName>
</protein>
<dbReference type="Gene3D" id="1.10.10.2360">
    <property type="match status" value="1"/>
</dbReference>
<dbReference type="InterPro" id="IPR036903">
    <property type="entry name" value="Nup98_auto-Pept-S59_dom_sf"/>
</dbReference>
<dbReference type="GO" id="GO:0006405">
    <property type="term" value="P:RNA export from nucleus"/>
    <property type="evidence" value="ECO:0007669"/>
    <property type="project" value="TreeGrafter"/>
</dbReference>
<comment type="subcellular location">
    <subcellularLocation>
        <location evidence="1">Nucleus</location>
        <location evidence="1">Nuclear pore complex</location>
    </subcellularLocation>
</comment>
<dbReference type="InterPro" id="IPR025574">
    <property type="entry name" value="Nucleoporin_FG_rpt"/>
</dbReference>
<evidence type="ECO:0000259" key="12">
    <source>
        <dbReference type="PROSITE" id="PS51434"/>
    </source>
</evidence>
<feature type="region of interest" description="Disordered" evidence="11">
    <location>
        <begin position="1102"/>
        <end position="1138"/>
    </location>
</feature>
<gene>
    <name evidence="13" type="ORF">K452DRAFT_313381</name>
</gene>
<dbReference type="OrthoDB" id="3797628at2759"/>
<evidence type="ECO:0000313" key="14">
    <source>
        <dbReference type="Proteomes" id="UP000799438"/>
    </source>
</evidence>
<proteinExistence type="inferred from homology"/>
<dbReference type="Proteomes" id="UP000799438">
    <property type="component" value="Unassembled WGS sequence"/>
</dbReference>
<feature type="compositionally biased region" description="Polar residues" evidence="11">
    <location>
        <begin position="829"/>
        <end position="840"/>
    </location>
</feature>
<feature type="compositionally biased region" description="Polar residues" evidence="11">
    <location>
        <begin position="669"/>
        <end position="686"/>
    </location>
</feature>
<keyword evidence="6" id="KW-0509">mRNA transport</keyword>
<evidence type="ECO:0000313" key="13">
    <source>
        <dbReference type="EMBL" id="KAF2136212.1"/>
    </source>
</evidence>
<accession>A0A6A6AW30</accession>
<feature type="compositionally biased region" description="Basic and acidic residues" evidence="11">
    <location>
        <begin position="1273"/>
        <end position="1289"/>
    </location>
</feature>
<dbReference type="RefSeq" id="XP_033391930.1">
    <property type="nucleotide sequence ID" value="XM_033543657.1"/>
</dbReference>
<dbReference type="Pfam" id="PF12110">
    <property type="entry name" value="Nup96"/>
    <property type="match status" value="1"/>
</dbReference>
<keyword evidence="14" id="KW-1185">Reference proteome</keyword>
<dbReference type="Pfam" id="PF04096">
    <property type="entry name" value="Nucleoporin2"/>
    <property type="match status" value="1"/>
</dbReference>
<dbReference type="GO" id="GO:0000973">
    <property type="term" value="P:post-transcriptional tethering of RNA polymerase II gene DNA at nuclear periphery"/>
    <property type="evidence" value="ECO:0007669"/>
    <property type="project" value="TreeGrafter"/>
</dbReference>
<dbReference type="GeneID" id="54301154"/>
<feature type="compositionally biased region" description="Low complexity" evidence="11">
    <location>
        <begin position="431"/>
        <end position="451"/>
    </location>
</feature>
<dbReference type="PANTHER" id="PTHR23198">
    <property type="entry name" value="NUCLEOPORIN"/>
    <property type="match status" value="1"/>
</dbReference>
<feature type="compositionally biased region" description="Gly residues" evidence="11">
    <location>
        <begin position="480"/>
        <end position="496"/>
    </location>
</feature>
<keyword evidence="8" id="KW-0811">Translocation</keyword>
<dbReference type="GO" id="GO:0044614">
    <property type="term" value="C:nuclear pore cytoplasmic filaments"/>
    <property type="evidence" value="ECO:0007669"/>
    <property type="project" value="TreeGrafter"/>
</dbReference>
<dbReference type="FunFam" id="1.10.10.2360:FF:000001">
    <property type="entry name" value="Nuclear pore complex protein Nup98-Nup96"/>
    <property type="match status" value="1"/>
</dbReference>
<evidence type="ECO:0000256" key="4">
    <source>
        <dbReference type="ARBA" id="ARBA00022737"/>
    </source>
</evidence>
<feature type="region of interest" description="Disordered" evidence="11">
    <location>
        <begin position="1269"/>
        <end position="1292"/>
    </location>
</feature>
<feature type="region of interest" description="Disordered" evidence="11">
    <location>
        <begin position="411"/>
        <end position="496"/>
    </location>
</feature>
<keyword evidence="9" id="KW-0906">Nuclear pore complex</keyword>
<sequence length="2062" mass="214939">MSGFGGFGGFGSQNNNTQGSGFGGFGSSAGSNTGTGFGGFGSSNNNTTGGSIFGGGGANTGGGFGSGGFGSTNTTSPFGAKPAFGATNTSTSGSIFGGGTATSGSTGFGGGGFGSTANTGSTGFGGNAAGGGGGLFGQNKPAFGSGTTGTGGLFGGGSAPATGTPAFGAGASTAFGGGLAQNTNNGTAGTPFQAHIEKDGATSQNAHYQTITFQQPYQGFSLEELRLQDYAQGRRYGNSNGQAGAFGTSTGFGGFGANTNTANTGTGFGSNTNTGGGLFGGNTNTTTPFGGGAQNTGTGFGSNTGGGLFGQNKPATGLFGGSTATSSQPSGGGLFGTANNTSTPAFGGGATGGFGSNTSGGGLFGSNQNQQKPAFGGFGASTTGTGTGTGTGFGASTTGFGSNTNTSTGGGLFGGASNTTTPAFGANNNTQQNSNPFGGFGGQNQQQNQGNTTGGSLFGGGFGANNNQQQQPQNKPLFGGSTGATGGGGLFGGGANTNTNTGGGGLFGGANNTSNTGGGLFGGAKPATNTGGTGLFGNTNTQTNTGGGLFGGLGQNNQTQQNTGGGLFGGAQQQNKPGGLFGSSTNTSGTGGGLFGNMGQNNTGNTSGGLGGSLFGGNQQQPQQQNQLGGSLFGGSVNQQNPNQAPALTASMAAGSNPYGNDQLFASLGSPNQSAGPLATPLSSSQKMKKSAILPQHRINPAASSRLITPQKRLNGLGFNYSSYGTPGSTASNATPGFSSSLLGGGSFSKSLSKSFSASNIRNSWSTEDSILSPGAFNATKRPAYSNTGSMKKLNIDRGLNVRPSLFGESGESTSPSSARKRVSFDANTALNNGSLNGTNGALVPAERESATPSAEEQGYLRSKPTTPQSNGTSANGHTPEMEQVVGNSISTAPQDDAFEAANAQARKAHKDQKPGEYWSEPSVAELKKMSAQELKSLRDFKVGRKGVGEIIFEHPVDLTGVNLDTFFDELVLLRIRNATVYPSKTQTPPMGKGLNVPSTILLENSWPRAQAGKLEQAGRRFEKHVERLKKVEGTDFLDYNKDLGIWKFHVEHYTTYGLDYDEEEDEEEEETTMLHAPPDTPTPKTRTPAGLSALSHLSEDMTVSTNASDPDDTFEFKRSQRSVAPRRNVPGGFDDEDAYYEDDDMVEVRDDTINSSQSFLDERSVGPFEDGSDMEDVASYHSGSDSEMEQNMAGSFPVLDQTTELSHAKNPVSTAPSLPKSILKASRSGFGTPTKGAFDFGGDWTEQLQRTVSPKKQDRQALRDNQGIALKQLDDKNDATPKASDKSKPFSTSIDVMNSLFGQRDKSKGARGLIPPSLFIVRYGFGRGVWHLFGHVDILIRGPDVAPAHWPYAKKPKTGEELAALDDADKAFHESFKPTWTFDGTLTYATPGNTPRMQGDFLANLKGSVVGQHRDIRFAKFSAPTDIWPAVMDEQAQAKNTPVFLDPAEEAPRAKTYEIAFKDLVNVVEVDTPAGKYEQQVWQLASILFDDPADLRPHGAPRFDSLDHVESLVRKDALSEFWKSIILPDADRQARQAKSSEEKAIAHLSSYSVAEACEALIEGKDFRLATLVAQIGGAQSARQDIAAQLEEWRNQGTISEMSDAVRVLYTILSGECSVADGKTGGGAENKAEDIRISTRFGFDWRQAFGLRLWYACSSDRFNEESIEEAVKRFEEELRDGDEHAKPVPWFIRAGVKTGWEDPQPNEREDLLWGLLKIYRSYCIREPVDIAAILAPENATGNPVNARLSWQLLCLLRAKEVLPRLAITADDNYDPSDADIWNAREITKLSDTLTSTFALPLLTPEHWLHALWVLIHLTEETERTAAIKDLLAFNAARIGDDADTDAVFAHLTTGLQISSTWIYEAKAQHARAVLQDPVRETQFLLLAGNYNAAHSVLCRAVAPAAVISNAPEDAAALRSLLARFSEAGPAALDAVEAWAHGGAMYADYLALLDADAQFAAPAPVEPLRRLARALAALSPDLSSRELVERAAVAEMARVVAARVEAGERAQRAARGAASGAGAEALGIERAQVLRLPLAEEAVLGAGRELGLRYYESVMAGGR</sequence>
<dbReference type="PANTHER" id="PTHR23198:SF6">
    <property type="entry name" value="NUCLEAR PORE COMPLEX PROTEIN NUP98-NUP96"/>
    <property type="match status" value="1"/>
</dbReference>
<keyword evidence="4" id="KW-0677">Repeat</keyword>
<dbReference type="GO" id="GO:0006606">
    <property type="term" value="P:protein import into nucleus"/>
    <property type="evidence" value="ECO:0007669"/>
    <property type="project" value="TreeGrafter"/>
</dbReference>
<feature type="compositionally biased region" description="Polar residues" evidence="11">
    <location>
        <begin position="864"/>
        <end position="877"/>
    </location>
</feature>
<dbReference type="Gene3D" id="3.30.1610.10">
    <property type="entry name" value="Peptidase S59, nucleoporin"/>
    <property type="match status" value="1"/>
</dbReference>
<dbReference type="GO" id="GO:0017056">
    <property type="term" value="F:structural constituent of nuclear pore"/>
    <property type="evidence" value="ECO:0007669"/>
    <property type="project" value="InterPro"/>
</dbReference>
<keyword evidence="3" id="KW-0813">Transport</keyword>
<feature type="compositionally biased region" description="Gly residues" evidence="11">
    <location>
        <begin position="346"/>
        <end position="364"/>
    </location>
</feature>
<evidence type="ECO:0000256" key="9">
    <source>
        <dbReference type="ARBA" id="ARBA00023132"/>
    </source>
</evidence>
<feature type="region of interest" description="Disordered" evidence="11">
    <location>
        <begin position="1063"/>
        <end position="1089"/>
    </location>
</feature>
<feature type="region of interest" description="Disordered" evidence="11">
    <location>
        <begin position="829"/>
        <end position="880"/>
    </location>
</feature>
<dbReference type="FunFam" id="3.30.1610.10:FF:000003">
    <property type="entry name" value="Nucleoporin SONB, putative"/>
    <property type="match status" value="1"/>
</dbReference>
<feature type="region of interest" description="Disordered" evidence="11">
    <location>
        <begin position="531"/>
        <end position="643"/>
    </location>
</feature>
<feature type="compositionally biased region" description="Gly residues" evidence="11">
    <location>
        <begin position="606"/>
        <end position="615"/>
    </location>
</feature>
<evidence type="ECO:0000256" key="2">
    <source>
        <dbReference type="ARBA" id="ARBA00008926"/>
    </source>
</evidence>
<evidence type="ECO:0000256" key="1">
    <source>
        <dbReference type="ARBA" id="ARBA00004567"/>
    </source>
</evidence>
<dbReference type="GO" id="GO:0034398">
    <property type="term" value="P:telomere tethering at nuclear periphery"/>
    <property type="evidence" value="ECO:0007669"/>
    <property type="project" value="TreeGrafter"/>
</dbReference>
<dbReference type="InterPro" id="IPR037665">
    <property type="entry name" value="Nucleoporin_S59-like"/>
</dbReference>
<feature type="compositionally biased region" description="Gly residues" evidence="11">
    <location>
        <begin position="452"/>
        <end position="463"/>
    </location>
</feature>
<dbReference type="GO" id="GO:0008139">
    <property type="term" value="F:nuclear localization sequence binding"/>
    <property type="evidence" value="ECO:0007669"/>
    <property type="project" value="TreeGrafter"/>
</dbReference>
<keyword evidence="10" id="KW-0539">Nucleus</keyword>
<feature type="region of interest" description="Disordered" evidence="11">
    <location>
        <begin position="278"/>
        <end position="383"/>
    </location>
</feature>
<feature type="compositionally biased region" description="Low complexity" evidence="11">
    <location>
        <begin position="616"/>
        <end position="630"/>
    </location>
</feature>
<dbReference type="Gene3D" id="1.25.40.690">
    <property type="match status" value="1"/>
</dbReference>
<feature type="region of interest" description="Disordered" evidence="11">
    <location>
        <begin position="663"/>
        <end position="687"/>
    </location>
</feature>
<evidence type="ECO:0000256" key="11">
    <source>
        <dbReference type="SAM" id="MobiDB-lite"/>
    </source>
</evidence>
<feature type="compositionally biased region" description="Acidic residues" evidence="11">
    <location>
        <begin position="1063"/>
        <end position="1072"/>
    </location>
</feature>
<evidence type="ECO:0000256" key="8">
    <source>
        <dbReference type="ARBA" id="ARBA00023010"/>
    </source>
</evidence>
<dbReference type="InterPro" id="IPR021967">
    <property type="entry name" value="Nup98_C"/>
</dbReference>
<keyword evidence="7" id="KW-0653">Protein transport</keyword>
<feature type="compositionally biased region" description="Gly residues" evidence="11">
    <location>
        <begin position="545"/>
        <end position="554"/>
    </location>
</feature>
<evidence type="ECO:0000256" key="7">
    <source>
        <dbReference type="ARBA" id="ARBA00022927"/>
    </source>
</evidence>
<feature type="region of interest" description="Disordered" evidence="11">
    <location>
        <begin position="1163"/>
        <end position="1190"/>
    </location>
</feature>
<dbReference type="Pfam" id="PF13634">
    <property type="entry name" value="Nucleoporin_FG"/>
    <property type="match status" value="4"/>
</dbReference>
<keyword evidence="5" id="KW-0068">Autocatalytic cleavage</keyword>
<feature type="domain" description="Peptidase S59" evidence="12">
    <location>
        <begin position="915"/>
        <end position="1054"/>
    </location>
</feature>
<name>A0A6A6AW30_9PEZI</name>
<dbReference type="PROSITE" id="PS51434">
    <property type="entry name" value="NUP_C"/>
    <property type="match status" value="1"/>
</dbReference>
<dbReference type="GO" id="GO:0051028">
    <property type="term" value="P:mRNA transport"/>
    <property type="evidence" value="ECO:0007669"/>
    <property type="project" value="UniProtKB-KW"/>
</dbReference>